<dbReference type="RefSeq" id="WP_110201211.1">
    <property type="nucleotide sequence ID" value="NZ_QICH01000002.1"/>
</dbReference>
<dbReference type="Proteomes" id="UP000247689">
    <property type="component" value="Unassembled WGS sequence"/>
</dbReference>
<sequence>MNQKVLLGLLVVSLGLNTYLLFQVVGSDSSTLGQEAIETQNYSLQTGNKPTDDIDITEHSEPVLEKYIVADVDKEKRQLAEKVAELEQELAEIKSSETTSAGFSNDLDSEFAKEAAAMSEDVLSRFESEEEDYTWSNETKVQLDQLFAEKGLLSDLQIKDMQCKETICKVSIAPYDGASQGHLLGAAMKVTQTIVKSDNKALSGMRSIFNINDSSGHVEIFLYNTH</sequence>
<feature type="coiled-coil region" evidence="1">
    <location>
        <begin position="69"/>
        <end position="96"/>
    </location>
</feature>
<evidence type="ECO:0000313" key="3">
    <source>
        <dbReference type="Proteomes" id="UP000247689"/>
    </source>
</evidence>
<evidence type="ECO:0000256" key="1">
    <source>
        <dbReference type="SAM" id="Coils"/>
    </source>
</evidence>
<comment type="caution">
    <text evidence="2">The sequence shown here is derived from an EMBL/GenBank/DDBJ whole genome shotgun (WGS) entry which is preliminary data.</text>
</comment>
<reference evidence="2 3" key="1">
    <citation type="submission" date="2018-05" db="EMBL/GenBank/DDBJ databases">
        <title>Kangiella spongicola genome sequence.</title>
        <authorList>
            <person name="Maclea K.S."/>
            <person name="Goen A.E."/>
            <person name="Kelley C."/>
            <person name="Underriner A."/>
            <person name="Silverwood T."/>
            <person name="Trachtenberg A.M."/>
        </authorList>
    </citation>
    <scope>NUCLEOTIDE SEQUENCE [LARGE SCALE GENOMIC DNA]</scope>
    <source>
        <strain evidence="2 3">ATCC BAA-2076</strain>
    </source>
</reference>
<accession>A0A318D6M3</accession>
<dbReference type="EMBL" id="QICH01000002">
    <property type="protein sequence ID" value="PXF63408.1"/>
    <property type="molecule type" value="Genomic_DNA"/>
</dbReference>
<organism evidence="2 3">
    <name type="scientific">Kangiella spongicola</name>
    <dbReference type="NCBI Taxonomy" id="796379"/>
    <lineage>
        <taxon>Bacteria</taxon>
        <taxon>Pseudomonadati</taxon>
        <taxon>Pseudomonadota</taxon>
        <taxon>Gammaproteobacteria</taxon>
        <taxon>Kangiellales</taxon>
        <taxon>Kangiellaceae</taxon>
        <taxon>Kangiella</taxon>
    </lineage>
</organism>
<protein>
    <submittedName>
        <fullName evidence="2">Uncharacterized protein</fullName>
    </submittedName>
</protein>
<keyword evidence="1" id="KW-0175">Coiled coil</keyword>
<gene>
    <name evidence="2" type="ORF">DL796_08230</name>
</gene>
<evidence type="ECO:0000313" key="2">
    <source>
        <dbReference type="EMBL" id="PXF63408.1"/>
    </source>
</evidence>
<proteinExistence type="predicted"/>
<dbReference type="AlphaFoldDB" id="A0A318D6M3"/>
<dbReference type="OrthoDB" id="5702632at2"/>
<name>A0A318D6M3_9GAMM</name>
<keyword evidence="3" id="KW-1185">Reference proteome</keyword>